<evidence type="ECO:0000256" key="4">
    <source>
        <dbReference type="ARBA" id="ARBA00022525"/>
    </source>
</evidence>
<dbReference type="SMART" id="SM00710">
    <property type="entry name" value="PbH1"/>
    <property type="match status" value="5"/>
</dbReference>
<keyword evidence="5 9" id="KW-0378">Hydrolase</keyword>
<dbReference type="Proteomes" id="UP000447434">
    <property type="component" value="Chromosome 17"/>
</dbReference>
<dbReference type="OrthoDB" id="187139at2759"/>
<keyword evidence="6 9" id="KW-0326">Glycosidase</keyword>
<name>A0A6A4P5D4_LUPAL</name>
<dbReference type="InterPro" id="IPR000743">
    <property type="entry name" value="Glyco_hydro_28"/>
</dbReference>
<reference evidence="12" key="1">
    <citation type="journal article" date="2020" name="Nat. Commun.">
        <title>Genome sequence of the cluster root forming white lupin.</title>
        <authorList>
            <person name="Hufnagel B."/>
            <person name="Marques A."/>
            <person name="Soriano A."/>
            <person name="Marques L."/>
            <person name="Divol F."/>
            <person name="Doumas P."/>
            <person name="Sallet E."/>
            <person name="Mancinotti D."/>
            <person name="Carrere S."/>
            <person name="Marande W."/>
            <person name="Arribat S."/>
            <person name="Keller J."/>
            <person name="Huneau C."/>
            <person name="Blein T."/>
            <person name="Aime D."/>
            <person name="Laguerre M."/>
            <person name="Taylor J."/>
            <person name="Schubert V."/>
            <person name="Nelson M."/>
            <person name="Geu-Flores F."/>
            <person name="Crespi M."/>
            <person name="Gallardo-Guerrero K."/>
            <person name="Delaux P.-M."/>
            <person name="Salse J."/>
            <person name="Berges H."/>
            <person name="Guyot R."/>
            <person name="Gouzy J."/>
            <person name="Peret B."/>
        </authorList>
    </citation>
    <scope>NUCLEOTIDE SEQUENCE [LARGE SCALE GENOMIC DNA]</scope>
    <source>
        <strain evidence="12">cv. Amiga</strain>
    </source>
</reference>
<evidence type="ECO:0000256" key="7">
    <source>
        <dbReference type="ARBA" id="ARBA00023316"/>
    </source>
</evidence>
<keyword evidence="4" id="KW-0964">Secreted</keyword>
<evidence type="ECO:0000256" key="1">
    <source>
        <dbReference type="ARBA" id="ARBA00004191"/>
    </source>
</evidence>
<evidence type="ECO:0000256" key="8">
    <source>
        <dbReference type="PROSITE-ProRule" id="PRU10052"/>
    </source>
</evidence>
<comment type="subcellular location">
    <subcellularLocation>
        <location evidence="1">Secreted</location>
        <location evidence="1">Cell wall</location>
    </subcellularLocation>
</comment>
<dbReference type="FunFam" id="2.160.20.10:FF:000004">
    <property type="entry name" value="Pectin lyase-like superfamily protein"/>
    <property type="match status" value="1"/>
</dbReference>
<dbReference type="InterPro" id="IPR006626">
    <property type="entry name" value="PbH1"/>
</dbReference>
<keyword evidence="10" id="KW-0732">Signal</keyword>
<evidence type="ECO:0000256" key="9">
    <source>
        <dbReference type="RuleBase" id="RU361169"/>
    </source>
</evidence>
<dbReference type="Pfam" id="PF00295">
    <property type="entry name" value="Glyco_hydro_28"/>
    <property type="match status" value="1"/>
</dbReference>
<dbReference type="SUPFAM" id="SSF51126">
    <property type="entry name" value="Pectin lyase-like"/>
    <property type="match status" value="1"/>
</dbReference>
<dbReference type="PROSITE" id="PS00502">
    <property type="entry name" value="POLYGALACTURONASE"/>
    <property type="match status" value="1"/>
</dbReference>
<dbReference type="GO" id="GO:0005975">
    <property type="term" value="P:carbohydrate metabolic process"/>
    <property type="evidence" value="ECO:0007669"/>
    <property type="project" value="InterPro"/>
</dbReference>
<feature type="active site" evidence="8">
    <location>
        <position position="232"/>
    </location>
</feature>
<evidence type="ECO:0000313" key="12">
    <source>
        <dbReference type="Proteomes" id="UP000447434"/>
    </source>
</evidence>
<keyword evidence="3" id="KW-0134">Cell wall</keyword>
<dbReference type="EMBL" id="WOCE01000017">
    <property type="protein sequence ID" value="KAE9595524.1"/>
    <property type="molecule type" value="Genomic_DNA"/>
</dbReference>
<gene>
    <name evidence="11" type="ORF">Lalb_Chr17g0339691</name>
</gene>
<dbReference type="Gene3D" id="2.160.20.10">
    <property type="entry name" value="Single-stranded right-handed beta-helix, Pectin lyase-like"/>
    <property type="match status" value="1"/>
</dbReference>
<evidence type="ECO:0000256" key="6">
    <source>
        <dbReference type="ARBA" id="ARBA00023295"/>
    </source>
</evidence>
<comment type="caution">
    <text evidence="11">The sequence shown here is derived from an EMBL/GenBank/DDBJ whole genome shotgun (WGS) entry which is preliminary data.</text>
</comment>
<feature type="signal peptide" evidence="10">
    <location>
        <begin position="1"/>
        <end position="17"/>
    </location>
</feature>
<evidence type="ECO:0000256" key="5">
    <source>
        <dbReference type="ARBA" id="ARBA00022801"/>
    </source>
</evidence>
<dbReference type="InterPro" id="IPR012334">
    <property type="entry name" value="Pectin_lyas_fold"/>
</dbReference>
<evidence type="ECO:0000256" key="10">
    <source>
        <dbReference type="SAM" id="SignalP"/>
    </source>
</evidence>
<comment type="similarity">
    <text evidence="2 9">Belongs to the glycosyl hydrolase 28 family.</text>
</comment>
<feature type="chain" id="PRO_5025402876" evidence="10">
    <location>
        <begin position="18"/>
        <end position="388"/>
    </location>
</feature>
<proteinExistence type="inferred from homology"/>
<protein>
    <submittedName>
        <fullName evidence="11">Putative glycosidase</fullName>
    </submittedName>
</protein>
<evidence type="ECO:0000313" key="11">
    <source>
        <dbReference type="EMBL" id="KAE9595524.1"/>
    </source>
</evidence>
<accession>A0A6A4P5D4</accession>
<dbReference type="GO" id="GO:0004650">
    <property type="term" value="F:polygalacturonase activity"/>
    <property type="evidence" value="ECO:0007669"/>
    <property type="project" value="InterPro"/>
</dbReference>
<keyword evidence="12" id="KW-1185">Reference proteome</keyword>
<keyword evidence="7" id="KW-0961">Cell wall biogenesis/degradation</keyword>
<evidence type="ECO:0000256" key="3">
    <source>
        <dbReference type="ARBA" id="ARBA00022512"/>
    </source>
</evidence>
<sequence length="388" mass="42392">MAMRMLVILLLVCIAEAQLHGIKNFNVNDYGAIADGNTDNSGAFLKAWSDACKWNGKAILEIPRGTYMLNLIVFSGPCKGWTIFQLQGVLKAPINNPSSENTWINFRYINNLILNGGGLLDGQGPSVWGHKNPHPLLITMGFGFINNSYVHRISYINSQNAHISMLECRNMTFTDITVTAPKDSPNTDGIKMAKSEGININNVHIGTGDDCIAILSGTKNLTISNVYCGPGHGISVGSIGKNDEDVDVQNIFVKNCTFNGTSDGLRIKTWASPLNHTVKVSNIFYEDITIIDVDHPINIDQEYCPSRNCDNKVPSNVQISNVHYKNIQGSCKGEVAVNFKCSESNPCQNITGVNINLWSSLGNKTTLTNYCSHVKGAFYGKQVPPSCV</sequence>
<evidence type="ECO:0000256" key="2">
    <source>
        <dbReference type="ARBA" id="ARBA00008834"/>
    </source>
</evidence>
<dbReference type="PANTHER" id="PTHR31375">
    <property type="match status" value="1"/>
</dbReference>
<organism evidence="11 12">
    <name type="scientific">Lupinus albus</name>
    <name type="common">White lupine</name>
    <name type="synonym">Lupinus termis</name>
    <dbReference type="NCBI Taxonomy" id="3870"/>
    <lineage>
        <taxon>Eukaryota</taxon>
        <taxon>Viridiplantae</taxon>
        <taxon>Streptophyta</taxon>
        <taxon>Embryophyta</taxon>
        <taxon>Tracheophyta</taxon>
        <taxon>Spermatophyta</taxon>
        <taxon>Magnoliopsida</taxon>
        <taxon>eudicotyledons</taxon>
        <taxon>Gunneridae</taxon>
        <taxon>Pentapetalae</taxon>
        <taxon>rosids</taxon>
        <taxon>fabids</taxon>
        <taxon>Fabales</taxon>
        <taxon>Fabaceae</taxon>
        <taxon>Papilionoideae</taxon>
        <taxon>50 kb inversion clade</taxon>
        <taxon>genistoids sensu lato</taxon>
        <taxon>core genistoids</taxon>
        <taxon>Genisteae</taxon>
        <taxon>Lupinus</taxon>
    </lineage>
</organism>
<dbReference type="GO" id="GO:0071555">
    <property type="term" value="P:cell wall organization"/>
    <property type="evidence" value="ECO:0007669"/>
    <property type="project" value="UniProtKB-KW"/>
</dbReference>
<dbReference type="InterPro" id="IPR011050">
    <property type="entry name" value="Pectin_lyase_fold/virulence"/>
</dbReference>
<dbReference type="AlphaFoldDB" id="A0A6A4P5D4"/>